<accession>A0A5P8E796</accession>
<evidence type="ECO:0000313" key="2">
    <source>
        <dbReference type="EMBL" id="QFQ12808.1"/>
    </source>
</evidence>
<dbReference type="EMBL" id="CP033459">
    <property type="protein sequence ID" value="QFQ12808.1"/>
    <property type="molecule type" value="Genomic_DNA"/>
</dbReference>
<feature type="compositionally biased region" description="Basic and acidic residues" evidence="1">
    <location>
        <begin position="1"/>
        <end position="32"/>
    </location>
</feature>
<gene>
    <name evidence="2" type="ORF">C7Y71_007130</name>
</gene>
<dbReference type="OrthoDB" id="1073362at2"/>
<protein>
    <submittedName>
        <fullName evidence="2">Uncharacterized protein</fullName>
    </submittedName>
</protein>
<organism evidence="2 3">
    <name type="scientific">Pseudoprevotella muciniphila</name>
    <dbReference type="NCBI Taxonomy" id="2133944"/>
    <lineage>
        <taxon>Bacteria</taxon>
        <taxon>Pseudomonadati</taxon>
        <taxon>Bacteroidota</taxon>
        <taxon>Bacteroidia</taxon>
        <taxon>Bacteroidales</taxon>
        <taxon>Prevotellaceae</taxon>
        <taxon>Pseudoprevotella</taxon>
    </lineage>
</organism>
<reference evidence="2 3" key="1">
    <citation type="submission" date="2018-11" db="EMBL/GenBank/DDBJ databases">
        <authorList>
            <person name="Na S.W."/>
            <person name="Baik M."/>
        </authorList>
    </citation>
    <scope>NUCLEOTIDE SEQUENCE [LARGE SCALE GENOMIC DNA]</scope>
    <source>
        <strain evidence="2 3">E39</strain>
    </source>
</reference>
<dbReference type="AlphaFoldDB" id="A0A5P8E796"/>
<dbReference type="Proteomes" id="UP000249375">
    <property type="component" value="Chromosome"/>
</dbReference>
<evidence type="ECO:0000256" key="1">
    <source>
        <dbReference type="SAM" id="MobiDB-lite"/>
    </source>
</evidence>
<name>A0A5P8E796_9BACT</name>
<dbReference type="RefSeq" id="WP_111898301.1">
    <property type="nucleotide sequence ID" value="NZ_CP033459.1"/>
</dbReference>
<keyword evidence="3" id="KW-1185">Reference proteome</keyword>
<dbReference type="KEGG" id="alq:C7Y71_007130"/>
<sequence length="273" mass="30965">MNIEEHNFERTRQESPLEQLSKDTTKLEESERNSSLANLEKGDNLRDKTLPDEMVVNAVHRACKFFGIPEVPIINAHGACVWPNDTRTYNDDVFGFNRQQLMSLGISGEDSLTLIYTHECAHRTLQGAYNDAWEEELACDFFAGVHAGIEGMNIDNFEASLGSTEGGNTHPNGALRAKFIEYGKQVAQELKDQGIEPTYNNCLERLNQHIEDKGGLIAEYRQHFNYNALDYSGVKNATMADVEWYEHQARISSGSEQEHWIKEAKWARDHLNG</sequence>
<proteinExistence type="predicted"/>
<evidence type="ECO:0000313" key="3">
    <source>
        <dbReference type="Proteomes" id="UP000249375"/>
    </source>
</evidence>
<feature type="region of interest" description="Disordered" evidence="1">
    <location>
        <begin position="1"/>
        <end position="44"/>
    </location>
</feature>